<reference evidence="2 3" key="1">
    <citation type="submission" date="2021-01" db="EMBL/GenBank/DDBJ databases">
        <title>Whole genome shotgun sequence of Actinoplanes palleronii NBRC 14916.</title>
        <authorList>
            <person name="Komaki H."/>
            <person name="Tamura T."/>
        </authorList>
    </citation>
    <scope>NUCLEOTIDE SEQUENCE [LARGE SCALE GENOMIC DNA]</scope>
    <source>
        <strain evidence="2 3">NBRC 14916</strain>
    </source>
</reference>
<organism evidence="2 3">
    <name type="scientific">Actinoplanes palleronii</name>
    <dbReference type="NCBI Taxonomy" id="113570"/>
    <lineage>
        <taxon>Bacteria</taxon>
        <taxon>Bacillati</taxon>
        <taxon>Actinomycetota</taxon>
        <taxon>Actinomycetes</taxon>
        <taxon>Micromonosporales</taxon>
        <taxon>Micromonosporaceae</taxon>
        <taxon>Actinoplanes</taxon>
    </lineage>
</organism>
<sequence length="308" mass="32726">MWLSGCDSRRVKMHAGQVDITVETVAALVGSQFPGWRGLPVRPVASGGTVNALFRLGDDVVLRFPLQPSPADAHRQDLLDEQVNAHRLAGRVPAAVPEPLGIGEPGPGYPGPWTAFRWIPGEIADGSTIGDPDVFAADLAAFVTAVHTLDTGGRPWNGETRGGPLADQDDEVRQSLALSAHLTDTARLAEIWRECLDAGDDDRPPVWLHGDLMPGNLLTAGGRLTAVIDLGAMGIGDRAVDLMPAWNLLPAPARSTYRDALGADDATWQRGRGWALVQAIGALPYYAGTNPSMAATARFTLNALIEQV</sequence>
<dbReference type="InterPro" id="IPR051678">
    <property type="entry name" value="AGP_Transferase"/>
</dbReference>
<evidence type="ECO:0000313" key="3">
    <source>
        <dbReference type="Proteomes" id="UP000624709"/>
    </source>
</evidence>
<dbReference type="Pfam" id="PF01636">
    <property type="entry name" value="APH"/>
    <property type="match status" value="1"/>
</dbReference>
<keyword evidence="3" id="KW-1185">Reference proteome</keyword>
<evidence type="ECO:0000313" key="2">
    <source>
        <dbReference type="EMBL" id="GIE72484.1"/>
    </source>
</evidence>
<dbReference type="SUPFAM" id="SSF56112">
    <property type="entry name" value="Protein kinase-like (PK-like)"/>
    <property type="match status" value="1"/>
</dbReference>
<dbReference type="Gene3D" id="3.90.1200.10">
    <property type="match status" value="1"/>
</dbReference>
<proteinExistence type="predicted"/>
<dbReference type="PANTHER" id="PTHR21310">
    <property type="entry name" value="AMINOGLYCOSIDE PHOSPHOTRANSFERASE-RELATED-RELATED"/>
    <property type="match status" value="1"/>
</dbReference>
<dbReference type="InterPro" id="IPR002575">
    <property type="entry name" value="Aminoglycoside_PTrfase"/>
</dbReference>
<dbReference type="Proteomes" id="UP000624709">
    <property type="component" value="Unassembled WGS sequence"/>
</dbReference>
<gene>
    <name evidence="2" type="ORF">Apa02nite_085920</name>
</gene>
<dbReference type="PANTHER" id="PTHR21310:SF42">
    <property type="entry name" value="BIFUNCTIONAL AAC_APH"/>
    <property type="match status" value="1"/>
</dbReference>
<dbReference type="EMBL" id="BOMS01000146">
    <property type="protein sequence ID" value="GIE72484.1"/>
    <property type="molecule type" value="Genomic_DNA"/>
</dbReference>
<name>A0ABQ4BP93_9ACTN</name>
<dbReference type="CDD" id="cd05155">
    <property type="entry name" value="APH_ChoK_like_1"/>
    <property type="match status" value="1"/>
</dbReference>
<feature type="domain" description="Aminoglycoside phosphotransferase" evidence="1">
    <location>
        <begin position="46"/>
        <end position="274"/>
    </location>
</feature>
<dbReference type="Gene3D" id="3.30.200.20">
    <property type="entry name" value="Phosphorylase Kinase, domain 1"/>
    <property type="match status" value="1"/>
</dbReference>
<accession>A0ABQ4BP93</accession>
<protein>
    <submittedName>
        <fullName evidence="2">Phosphotransferase</fullName>
    </submittedName>
</protein>
<comment type="caution">
    <text evidence="2">The sequence shown here is derived from an EMBL/GenBank/DDBJ whole genome shotgun (WGS) entry which is preliminary data.</text>
</comment>
<dbReference type="InterPro" id="IPR011009">
    <property type="entry name" value="Kinase-like_dom_sf"/>
</dbReference>
<evidence type="ECO:0000259" key="1">
    <source>
        <dbReference type="Pfam" id="PF01636"/>
    </source>
</evidence>